<gene>
    <name evidence="1" type="ORF">MEUPH1_LOCUS30023</name>
</gene>
<protein>
    <submittedName>
        <fullName evidence="1">Uncharacterized protein</fullName>
    </submittedName>
</protein>
<dbReference type="Proteomes" id="UP001160148">
    <property type="component" value="Unassembled WGS sequence"/>
</dbReference>
<sequence length="108" mass="12747">MTELKNNALPGGWENTFEETIIVENIEEGIQYKLNGIELFKRIINDQRRKIHHLYVSDYRRFEAIRNDTLESMLHIQHLHCILNVYINNNNHKYHITIGGDCPSVISK</sequence>
<dbReference type="EMBL" id="CARXXK010001539">
    <property type="protein sequence ID" value="CAI6376677.1"/>
    <property type="molecule type" value="Genomic_DNA"/>
</dbReference>
<keyword evidence="2" id="KW-1185">Reference proteome</keyword>
<comment type="caution">
    <text evidence="1">The sequence shown here is derived from an EMBL/GenBank/DDBJ whole genome shotgun (WGS) entry which is preliminary data.</text>
</comment>
<dbReference type="AlphaFoldDB" id="A0AAV0YAL6"/>
<reference evidence="1 2" key="1">
    <citation type="submission" date="2023-01" db="EMBL/GenBank/DDBJ databases">
        <authorList>
            <person name="Whitehead M."/>
        </authorList>
    </citation>
    <scope>NUCLEOTIDE SEQUENCE [LARGE SCALE GENOMIC DNA]</scope>
</reference>
<accession>A0AAV0YAL6</accession>
<evidence type="ECO:0000313" key="2">
    <source>
        <dbReference type="Proteomes" id="UP001160148"/>
    </source>
</evidence>
<proteinExistence type="predicted"/>
<evidence type="ECO:0000313" key="1">
    <source>
        <dbReference type="EMBL" id="CAI6376677.1"/>
    </source>
</evidence>
<organism evidence="1 2">
    <name type="scientific">Macrosiphum euphorbiae</name>
    <name type="common">potato aphid</name>
    <dbReference type="NCBI Taxonomy" id="13131"/>
    <lineage>
        <taxon>Eukaryota</taxon>
        <taxon>Metazoa</taxon>
        <taxon>Ecdysozoa</taxon>
        <taxon>Arthropoda</taxon>
        <taxon>Hexapoda</taxon>
        <taxon>Insecta</taxon>
        <taxon>Pterygota</taxon>
        <taxon>Neoptera</taxon>
        <taxon>Paraneoptera</taxon>
        <taxon>Hemiptera</taxon>
        <taxon>Sternorrhyncha</taxon>
        <taxon>Aphidomorpha</taxon>
        <taxon>Aphidoidea</taxon>
        <taxon>Aphididae</taxon>
        <taxon>Macrosiphini</taxon>
        <taxon>Macrosiphum</taxon>
    </lineage>
</organism>
<name>A0AAV0YAL6_9HEMI</name>